<evidence type="ECO:0000256" key="7">
    <source>
        <dbReference type="ARBA" id="ARBA00023014"/>
    </source>
</evidence>
<keyword evidence="6" id="KW-0408">Iron</keyword>
<evidence type="ECO:0000256" key="5">
    <source>
        <dbReference type="ARBA" id="ARBA00023002"/>
    </source>
</evidence>
<keyword evidence="2" id="KW-0004">4Fe-4S</keyword>
<dbReference type="Gene3D" id="3.30.413.10">
    <property type="entry name" value="Sulfite Reductase Hemoprotein, domain 1"/>
    <property type="match status" value="1"/>
</dbReference>
<dbReference type="PRINTS" id="PR00397">
    <property type="entry name" value="SIROHAEM"/>
</dbReference>
<dbReference type="SUPFAM" id="SSF54862">
    <property type="entry name" value="4Fe-4S ferredoxins"/>
    <property type="match status" value="1"/>
</dbReference>
<protein>
    <submittedName>
        <fullName evidence="9">Sulfite reductase subunit C</fullName>
    </submittedName>
</protein>
<dbReference type="InterPro" id="IPR017900">
    <property type="entry name" value="4Fe4S_Fe_S_CS"/>
</dbReference>
<evidence type="ECO:0000313" key="9">
    <source>
        <dbReference type="EMBL" id="AOT70235.1"/>
    </source>
</evidence>
<gene>
    <name evidence="9" type="ORF">Gferi_11900</name>
</gene>
<dbReference type="GO" id="GO:0009337">
    <property type="term" value="C:sulfite reductase complex (NADPH)"/>
    <property type="evidence" value="ECO:0007669"/>
    <property type="project" value="TreeGrafter"/>
</dbReference>
<reference evidence="9 10" key="1">
    <citation type="submission" date="2016-09" db="EMBL/GenBank/DDBJ databases">
        <title>Genomic analysis reveals versatility of anaerobic energy metabolism of Geosporobacter ferrireducens IRF9 of phylum Firmicutes.</title>
        <authorList>
            <person name="Kim S.-J."/>
        </authorList>
    </citation>
    <scope>NUCLEOTIDE SEQUENCE [LARGE SCALE GENOMIC DNA]</scope>
    <source>
        <strain evidence="9 10">IRF9</strain>
    </source>
</reference>
<comment type="similarity">
    <text evidence="1">Belongs to the nitrite and sulfite reductase 4Fe-4S domain family.</text>
</comment>
<dbReference type="InterPro" id="IPR005117">
    <property type="entry name" value="NiRdtase/SiRdtase_haem-b_fer"/>
</dbReference>
<dbReference type="GO" id="GO:0020037">
    <property type="term" value="F:heme binding"/>
    <property type="evidence" value="ECO:0007669"/>
    <property type="project" value="InterPro"/>
</dbReference>
<dbReference type="InterPro" id="IPR006066">
    <property type="entry name" value="NO2/SO3_Rdtase_FeS/sirohaem_BS"/>
</dbReference>
<dbReference type="InterPro" id="IPR036136">
    <property type="entry name" value="Nit/Sulf_reduc_fer-like_dom_sf"/>
</dbReference>
<evidence type="ECO:0000256" key="4">
    <source>
        <dbReference type="ARBA" id="ARBA00022723"/>
    </source>
</evidence>
<dbReference type="PROSITE" id="PS51379">
    <property type="entry name" value="4FE4S_FER_2"/>
    <property type="match status" value="2"/>
</dbReference>
<dbReference type="AlphaFoldDB" id="A0A1D8GH46"/>
<feature type="domain" description="4Fe-4S ferredoxin-type" evidence="8">
    <location>
        <begin position="167"/>
        <end position="197"/>
    </location>
</feature>
<dbReference type="Proteomes" id="UP000095743">
    <property type="component" value="Chromosome"/>
</dbReference>
<dbReference type="SUPFAM" id="SSF56014">
    <property type="entry name" value="Nitrite and sulphite reductase 4Fe-4S domain-like"/>
    <property type="match status" value="1"/>
</dbReference>
<dbReference type="InterPro" id="IPR045854">
    <property type="entry name" value="NO2/SO3_Rdtase_4Fe4S_sf"/>
</dbReference>
<keyword evidence="5" id="KW-0560">Oxidoreductase</keyword>
<keyword evidence="3" id="KW-0349">Heme</keyword>
<organism evidence="9 10">
    <name type="scientific">Geosporobacter ferrireducens</name>
    <dbReference type="NCBI Taxonomy" id="1424294"/>
    <lineage>
        <taxon>Bacteria</taxon>
        <taxon>Bacillati</taxon>
        <taxon>Bacillota</taxon>
        <taxon>Clostridia</taxon>
        <taxon>Peptostreptococcales</taxon>
        <taxon>Thermotaleaceae</taxon>
        <taxon>Geosporobacter</taxon>
    </lineage>
</organism>
<evidence type="ECO:0000256" key="6">
    <source>
        <dbReference type="ARBA" id="ARBA00023004"/>
    </source>
</evidence>
<dbReference type="PANTHER" id="PTHR11493">
    <property type="entry name" value="SULFITE REDUCTASE [NADPH] SUBUNIT BETA-RELATED"/>
    <property type="match status" value="1"/>
</dbReference>
<dbReference type="GO" id="GO:0016002">
    <property type="term" value="F:sulfite reductase activity"/>
    <property type="evidence" value="ECO:0007669"/>
    <property type="project" value="TreeGrafter"/>
</dbReference>
<dbReference type="EMBL" id="CP017269">
    <property type="protein sequence ID" value="AOT70235.1"/>
    <property type="molecule type" value="Genomic_DNA"/>
</dbReference>
<name>A0A1D8GH46_9FIRM</name>
<dbReference type="InterPro" id="IPR014261">
    <property type="entry name" value="Sulphite_reductase_C"/>
</dbReference>
<dbReference type="PANTHER" id="PTHR11493:SF54">
    <property type="entry name" value="ANAEROBIC SULFITE REDUCTASE SUBUNIT C"/>
    <property type="match status" value="1"/>
</dbReference>
<evidence type="ECO:0000259" key="8">
    <source>
        <dbReference type="PROSITE" id="PS51379"/>
    </source>
</evidence>
<dbReference type="Pfam" id="PF01077">
    <property type="entry name" value="NIR_SIR"/>
    <property type="match status" value="1"/>
</dbReference>
<dbReference type="GO" id="GO:0000103">
    <property type="term" value="P:sulfate assimilation"/>
    <property type="evidence" value="ECO:0007669"/>
    <property type="project" value="TreeGrafter"/>
</dbReference>
<evidence type="ECO:0000256" key="2">
    <source>
        <dbReference type="ARBA" id="ARBA00022485"/>
    </source>
</evidence>
<dbReference type="Pfam" id="PF00037">
    <property type="entry name" value="Fer4"/>
    <property type="match status" value="1"/>
</dbReference>
<keyword evidence="10" id="KW-1185">Reference proteome</keyword>
<dbReference type="InterPro" id="IPR006067">
    <property type="entry name" value="NO2/SO3_Rdtase_4Fe4S_dom"/>
</dbReference>
<dbReference type="PROSITE" id="PS00198">
    <property type="entry name" value="4FE4S_FER_1"/>
    <property type="match status" value="1"/>
</dbReference>
<evidence type="ECO:0000313" key="10">
    <source>
        <dbReference type="Proteomes" id="UP000095743"/>
    </source>
</evidence>
<dbReference type="RefSeq" id="WP_069976755.1">
    <property type="nucleotide sequence ID" value="NZ_CP017269.1"/>
</dbReference>
<dbReference type="InterPro" id="IPR045169">
    <property type="entry name" value="NO2/SO3_Rdtase_4Fe4S_prot"/>
</dbReference>
<dbReference type="Gene3D" id="3.30.70.20">
    <property type="match status" value="1"/>
</dbReference>
<proteinExistence type="inferred from homology"/>
<dbReference type="KEGG" id="gfe:Gferi_11900"/>
<dbReference type="PROSITE" id="PS00365">
    <property type="entry name" value="NIR_SIR"/>
    <property type="match status" value="1"/>
</dbReference>
<keyword evidence="4" id="KW-0479">Metal-binding</keyword>
<dbReference type="STRING" id="1424294.Gferi_11900"/>
<dbReference type="GO" id="GO:0050311">
    <property type="term" value="F:sulfite reductase (ferredoxin) activity"/>
    <property type="evidence" value="ECO:0007669"/>
    <property type="project" value="TreeGrafter"/>
</dbReference>
<evidence type="ECO:0000256" key="3">
    <source>
        <dbReference type="ARBA" id="ARBA00022617"/>
    </source>
</evidence>
<dbReference type="SUPFAM" id="SSF55124">
    <property type="entry name" value="Nitrite/Sulfite reductase N-terminal domain-like"/>
    <property type="match status" value="1"/>
</dbReference>
<dbReference type="GO" id="GO:0051539">
    <property type="term" value="F:4 iron, 4 sulfur cluster binding"/>
    <property type="evidence" value="ECO:0007669"/>
    <property type="project" value="UniProtKB-KW"/>
</dbReference>
<dbReference type="Gene3D" id="3.90.480.20">
    <property type="match status" value="1"/>
</dbReference>
<dbReference type="Pfam" id="PF03460">
    <property type="entry name" value="NIR_SIR_ferr"/>
    <property type="match status" value="1"/>
</dbReference>
<keyword evidence="7" id="KW-0411">Iron-sulfur</keyword>
<dbReference type="InterPro" id="IPR017896">
    <property type="entry name" value="4Fe4S_Fe-S-bd"/>
</dbReference>
<sequence>MDINTKKIKKNAYRVTKERGKTALRIRVPGGHLEVKYFDIIKDIAEKYGDGSVHITIRQGFEVPGIDFDKIPEINRMIAPIIQGLELDYGVNIEEVEQGYPAAGTRNVSACIGNKVCPFANYHTTDLAIKIEKAIFPNDRHVKIACTGCPNDCIKAHMQDFGIIGQVEPVYDAARCVGCEACVKNCTKRVSGALKMENYKVKRDEGRCLGCGECILKCPTGAWSRNPEKFFRVVIMGRTGKRNPRLAETFLEWVDEAAVIKIIQNTYAFIENYIDQEAPGGKEHIGYIVDRAGYYTFKEYALKDVALGPKAKVAQYIDFGGYKYERNVYFDKSGK</sequence>
<accession>A0A1D8GH46</accession>
<dbReference type="GO" id="GO:0046872">
    <property type="term" value="F:metal ion binding"/>
    <property type="evidence" value="ECO:0007669"/>
    <property type="project" value="UniProtKB-KW"/>
</dbReference>
<dbReference type="NCBIfam" id="TIGR02912">
    <property type="entry name" value="sulfite_red_C"/>
    <property type="match status" value="1"/>
</dbReference>
<dbReference type="OrthoDB" id="9800558at2"/>
<evidence type="ECO:0000256" key="1">
    <source>
        <dbReference type="ARBA" id="ARBA00010429"/>
    </source>
</evidence>
<feature type="domain" description="4Fe-4S ferredoxin-type" evidence="8">
    <location>
        <begin position="199"/>
        <end position="228"/>
    </location>
</feature>